<organism evidence="1 2">
    <name type="scientific">Desulfotignum phosphitoxidans DSM 13687</name>
    <dbReference type="NCBI Taxonomy" id="1286635"/>
    <lineage>
        <taxon>Bacteria</taxon>
        <taxon>Pseudomonadati</taxon>
        <taxon>Thermodesulfobacteriota</taxon>
        <taxon>Desulfobacteria</taxon>
        <taxon>Desulfobacterales</taxon>
        <taxon>Desulfobacteraceae</taxon>
        <taxon>Desulfotignum</taxon>
    </lineage>
</organism>
<dbReference type="Proteomes" id="UP000014216">
    <property type="component" value="Unassembled WGS sequence"/>
</dbReference>
<dbReference type="RefSeq" id="WP_006964294.1">
    <property type="nucleotide sequence ID" value="NZ_APJX01000001.1"/>
</dbReference>
<keyword evidence="2" id="KW-1185">Reference proteome</keyword>
<accession>S0G7X1</accession>
<keyword evidence="1" id="KW-0449">Lipoprotein</keyword>
<sequence>MRYLVILCLFVFPVTASGFDWQQIPKEKKVVYANAAGLAVITGWGIANWDYFSTAPSAKKEGWFAGNTKEGGADKLGHFYTSYALSHFLGHTYENWGYSPRQGLKLGALSAFAMMNGMELGDSFSDYGFSYEDFTMNALGCTAAYFIGSRPELDKKIDFRIEYRPRFDTADVFTDYERQKFLVALKLDGFEQVTHPLFKYLELHLGYYARGFSSHGTPERTLYAGIGVNLSRILNGFSLNRLSTLTRFIQVPYSYIELDKSL</sequence>
<name>S0G7X1_9BACT</name>
<dbReference type="EMBL" id="APJX01000001">
    <property type="protein sequence ID" value="EMS81547.1"/>
    <property type="molecule type" value="Genomic_DNA"/>
</dbReference>
<evidence type="ECO:0000313" key="1">
    <source>
        <dbReference type="EMBL" id="EMS81547.1"/>
    </source>
</evidence>
<dbReference type="Pfam" id="PF10043">
    <property type="entry name" value="DUF2279"/>
    <property type="match status" value="1"/>
</dbReference>
<dbReference type="AlphaFoldDB" id="S0G7X1"/>
<proteinExistence type="predicted"/>
<comment type="caution">
    <text evidence="1">The sequence shown here is derived from an EMBL/GenBank/DDBJ whole genome shotgun (WGS) entry which is preliminary data.</text>
</comment>
<dbReference type="InterPro" id="IPR018736">
    <property type="entry name" value="DUF2279_periplasmic_lipo"/>
</dbReference>
<protein>
    <submittedName>
        <fullName evidence="1">Putative periplasmic lipoprotein DUF2279</fullName>
    </submittedName>
</protein>
<reference evidence="1 2" key="1">
    <citation type="journal article" date="2013" name="Genome Announc.">
        <title>Draft Genome Sequence of Desulfotignum phosphitoxidans DSM 13687 Strain FiPS-3.</title>
        <authorList>
            <person name="Poehlein A."/>
            <person name="Daniel R."/>
            <person name="Simeonova D.D."/>
        </authorList>
    </citation>
    <scope>NUCLEOTIDE SEQUENCE [LARGE SCALE GENOMIC DNA]</scope>
    <source>
        <strain evidence="1 2">DSM 13687</strain>
    </source>
</reference>
<gene>
    <name evidence="1" type="ORF">Dpo_1c06880</name>
</gene>
<evidence type="ECO:0000313" key="2">
    <source>
        <dbReference type="Proteomes" id="UP000014216"/>
    </source>
</evidence>